<accession>A0A9P3GQ42</accession>
<feature type="compositionally biased region" description="Polar residues" evidence="1">
    <location>
        <begin position="1036"/>
        <end position="1078"/>
    </location>
</feature>
<organism evidence="3 4">
    <name type="scientific">Phanerochaete sordida</name>
    <dbReference type="NCBI Taxonomy" id="48140"/>
    <lineage>
        <taxon>Eukaryota</taxon>
        <taxon>Fungi</taxon>
        <taxon>Dikarya</taxon>
        <taxon>Basidiomycota</taxon>
        <taxon>Agaricomycotina</taxon>
        <taxon>Agaricomycetes</taxon>
        <taxon>Polyporales</taxon>
        <taxon>Phanerochaetaceae</taxon>
        <taxon>Phanerochaete</taxon>
    </lineage>
</organism>
<feature type="compositionally biased region" description="Polar residues" evidence="1">
    <location>
        <begin position="672"/>
        <end position="686"/>
    </location>
</feature>
<feature type="compositionally biased region" description="Low complexity" evidence="1">
    <location>
        <begin position="687"/>
        <end position="706"/>
    </location>
</feature>
<gene>
    <name evidence="3" type="ORF">PsYK624_159360</name>
</gene>
<evidence type="ECO:0000256" key="1">
    <source>
        <dbReference type="SAM" id="MobiDB-lite"/>
    </source>
</evidence>
<evidence type="ECO:0000313" key="3">
    <source>
        <dbReference type="EMBL" id="GJE99665.1"/>
    </source>
</evidence>
<keyword evidence="4" id="KW-1185">Reference proteome</keyword>
<reference evidence="3 4" key="1">
    <citation type="submission" date="2021-08" db="EMBL/GenBank/DDBJ databases">
        <title>Draft Genome Sequence of Phanerochaete sordida strain YK-624.</title>
        <authorList>
            <person name="Mori T."/>
            <person name="Dohra H."/>
            <person name="Suzuki T."/>
            <person name="Kawagishi H."/>
            <person name="Hirai H."/>
        </authorList>
    </citation>
    <scope>NUCLEOTIDE SEQUENCE [LARGE SCALE GENOMIC DNA]</scope>
    <source>
        <strain evidence="3 4">YK-624</strain>
    </source>
</reference>
<dbReference type="OrthoDB" id="2575061at2759"/>
<feature type="compositionally biased region" description="Low complexity" evidence="1">
    <location>
        <begin position="35"/>
        <end position="64"/>
    </location>
</feature>
<feature type="transmembrane region" description="Helical" evidence="2">
    <location>
        <begin position="235"/>
        <end position="261"/>
    </location>
</feature>
<feature type="compositionally biased region" description="Acidic residues" evidence="1">
    <location>
        <begin position="814"/>
        <end position="824"/>
    </location>
</feature>
<feature type="transmembrane region" description="Helical" evidence="2">
    <location>
        <begin position="187"/>
        <end position="215"/>
    </location>
</feature>
<proteinExistence type="predicted"/>
<feature type="compositionally biased region" description="Basic and acidic residues" evidence="1">
    <location>
        <begin position="117"/>
        <end position="130"/>
    </location>
</feature>
<keyword evidence="2" id="KW-0812">Transmembrane</keyword>
<keyword evidence="2" id="KW-1133">Transmembrane helix</keyword>
<feature type="compositionally biased region" description="Polar residues" evidence="1">
    <location>
        <begin position="779"/>
        <end position="790"/>
    </location>
</feature>
<evidence type="ECO:0008006" key="5">
    <source>
        <dbReference type="Google" id="ProtNLM"/>
    </source>
</evidence>
<feature type="compositionally biased region" description="Low complexity" evidence="1">
    <location>
        <begin position="722"/>
        <end position="733"/>
    </location>
</feature>
<feature type="compositionally biased region" description="Acidic residues" evidence="1">
    <location>
        <begin position="607"/>
        <end position="624"/>
    </location>
</feature>
<keyword evidence="2" id="KW-0472">Membrane</keyword>
<feature type="compositionally biased region" description="Basic and acidic residues" evidence="1">
    <location>
        <begin position="944"/>
        <end position="957"/>
    </location>
</feature>
<sequence>MSRTQYDPSRSAEPTPKSSTSRQSLPAEFGGRTGQQQASTEPSTSTPQSPRQDSSSEGYPSWLPKRPPPPAPPTVHSTRTSGLGMYSDAGPSGEPFYVGRKPTPRSVRIVSLQDSSASEKDKHPRRESTDPSRLFSPGAHPRVWSRATSAGLSTTLFSQAHGVPRPRFRSSSLHLELLRSPSWKMRLWFYLYPVFVFLHIPLQTFFDFNAVYILLLAAKYPNALAPGVAGSGRNWALGAAAYIACWAVQVFVVFLMYEIIYSFVRRWRVKRPLVLPIYLSSPAFSLAAMSSYTNFCFLQHIRASAFNGEHGSFRDGLAESFYFHSQNLPTVALLLPRAGLSIALLLAFWTPQPGELGLTDAGIRPRDGTFFRAADQTLTDYARGVLIANAAWTAWRVLVLLASWIGLWTLSGQGCAGLCGPRYRWEEEDAEKTVAGLGDTFTDGDALPWTWRECTLLRIVDAYEFCLTNKLPRGTWEKGSKGRTHSESKREGFDGIDKVFAAIGIGQTDRPAKRPVLSEGLFDSPEPNPNEQPEETPRHSPTSIEAPPPAAQTREKEAPGPSAPLKDLPYPFTGRGAQVSNEDVIPFPPSPEPEEGDESERETHEGEGEEEGEEEGLEFEEEQEEGRSAEADDSELTSDGGRRTSGSMSSLGRPVTSRYPFSFRRPRARGGSVSTVSHRSQQSQALSSPTSPHTMSTPSRSTQSRSTHSHSTKSTGNRESSDSPSSNASSPPSARIPMPPRHPQTRSRARTIPAPSASGSQSSPSPVSFPGSRSRGHTRTGSDLSMTFGPQQPVPFVLDSEDEEGREGSLMDVPEVEGSIEEAEQRDSVGLLYGRTSAPASRTSLRQFTSGLHRRSNGSRSRSGTTSRSASRSRTTSSNSHSDSARSRAQSLIQSLGAASRSSLDLVTRSRAHSMQRLSDSPYYSPSPDPMPSSPENNTFGFVRRPDTRHAHDDNRSVSDVPELPSPVSASRSHSTSNVSVMGDEPPAAPPRPRQRQASEVSHAAPSELSVQTERAGQPRPTPSAPVQIPGRPAQPQESVPDLSTANASLVTGPATVQGTTDSSRTPSSWGTRMNQHLGQGGAWEPA</sequence>
<dbReference type="EMBL" id="BPQB01000116">
    <property type="protein sequence ID" value="GJE99665.1"/>
    <property type="molecule type" value="Genomic_DNA"/>
</dbReference>
<evidence type="ECO:0000313" key="4">
    <source>
        <dbReference type="Proteomes" id="UP000703269"/>
    </source>
</evidence>
<dbReference type="AlphaFoldDB" id="A0A9P3GQ42"/>
<protein>
    <recommendedName>
        <fullName evidence="5">Proteophosphoglycan ppg4</fullName>
    </recommendedName>
</protein>
<feature type="compositionally biased region" description="Low complexity" evidence="1">
    <location>
        <begin position="858"/>
        <end position="882"/>
    </location>
</feature>
<feature type="compositionally biased region" description="Polar residues" evidence="1">
    <location>
        <begin position="968"/>
        <end position="980"/>
    </location>
</feature>
<feature type="compositionally biased region" description="Low complexity" evidence="1">
    <location>
        <begin position="753"/>
        <end position="773"/>
    </location>
</feature>
<evidence type="ECO:0000256" key="2">
    <source>
        <dbReference type="SAM" id="Phobius"/>
    </source>
</evidence>
<feature type="region of interest" description="Disordered" evidence="1">
    <location>
        <begin position="510"/>
        <end position="1087"/>
    </location>
</feature>
<feature type="compositionally biased region" description="Polar residues" evidence="1">
    <location>
        <begin position="838"/>
        <end position="850"/>
    </location>
</feature>
<comment type="caution">
    <text evidence="3">The sequence shown here is derived from an EMBL/GenBank/DDBJ whole genome shotgun (WGS) entry which is preliminary data.</text>
</comment>
<dbReference type="Proteomes" id="UP000703269">
    <property type="component" value="Unassembled WGS sequence"/>
</dbReference>
<feature type="region of interest" description="Disordered" evidence="1">
    <location>
        <begin position="1"/>
        <end position="140"/>
    </location>
</feature>
<name>A0A9P3GQ42_9APHY</name>
<feature type="transmembrane region" description="Helical" evidence="2">
    <location>
        <begin position="273"/>
        <end position="292"/>
    </location>
</feature>